<evidence type="ECO:0000259" key="1">
    <source>
        <dbReference type="PROSITE" id="PS51186"/>
    </source>
</evidence>
<dbReference type="GO" id="GO:0008080">
    <property type="term" value="F:N-acetyltransferase activity"/>
    <property type="evidence" value="ECO:0007669"/>
    <property type="project" value="TreeGrafter"/>
</dbReference>
<comment type="caution">
    <text evidence="2">The sequence shown here is derived from an EMBL/GenBank/DDBJ whole genome shotgun (WGS) entry which is preliminary data.</text>
</comment>
<accession>A0A8X8YS73</accession>
<dbReference type="GO" id="GO:0007064">
    <property type="term" value="P:mitotic sister chromatid cohesion"/>
    <property type="evidence" value="ECO:0007669"/>
    <property type="project" value="TreeGrafter"/>
</dbReference>
<feature type="domain" description="N-acetyltransferase" evidence="1">
    <location>
        <begin position="146"/>
        <end position="283"/>
    </location>
</feature>
<protein>
    <recommendedName>
        <fullName evidence="1">N-acetyltransferase domain-containing protein</fullName>
    </recommendedName>
</protein>
<dbReference type="EMBL" id="PNBA02000001">
    <property type="protein sequence ID" value="KAG6435286.1"/>
    <property type="molecule type" value="Genomic_DNA"/>
</dbReference>
<evidence type="ECO:0000313" key="3">
    <source>
        <dbReference type="Proteomes" id="UP000298416"/>
    </source>
</evidence>
<dbReference type="SUPFAM" id="SSF55729">
    <property type="entry name" value="Acyl-CoA N-acyltransferases (Nat)"/>
    <property type="match status" value="1"/>
</dbReference>
<proteinExistence type="predicted"/>
<keyword evidence="3" id="KW-1185">Reference proteome</keyword>
<dbReference type="PANTHER" id="PTHR42919:SF20">
    <property type="entry name" value="GCN5-RELATED N-ACETYLTRANSFERASE 10, CHLOROPLASTIC"/>
    <property type="match status" value="1"/>
</dbReference>
<dbReference type="Pfam" id="PF00583">
    <property type="entry name" value="Acetyltransf_1"/>
    <property type="match status" value="1"/>
</dbReference>
<dbReference type="OrthoDB" id="1912023at2759"/>
<sequence>MAHLHHNLSIVAKGSGQELFWRCRGMVLCNIGLGLTNQRRRRSIKNRGLIHCCNSSTSTPTPTPTLSEVTLSYDKVNSAYEKLDSTINEGDFVRQGNWQVRRMLETEEEMRQVAYVQAEAFHEPAFFFDDIFFDFFKAEVLAGLMYRLRNSPPDRYACLVAETRDDELQDSKKELAGVVDVTVLREDSVLEHLLGAKEYIYVSGIAVLNRFRRQKVATTLLEACDAISAGWGFDYLVLRAYEDDHGARKLYSNAGYKVVSEDPPWTTSWVGRRRRVVMVKYIGDLV</sequence>
<dbReference type="AlphaFoldDB" id="A0A8X8YS73"/>
<organism evidence="2">
    <name type="scientific">Salvia splendens</name>
    <name type="common">Scarlet sage</name>
    <dbReference type="NCBI Taxonomy" id="180675"/>
    <lineage>
        <taxon>Eukaryota</taxon>
        <taxon>Viridiplantae</taxon>
        <taxon>Streptophyta</taxon>
        <taxon>Embryophyta</taxon>
        <taxon>Tracheophyta</taxon>
        <taxon>Spermatophyta</taxon>
        <taxon>Magnoliopsida</taxon>
        <taxon>eudicotyledons</taxon>
        <taxon>Gunneridae</taxon>
        <taxon>Pentapetalae</taxon>
        <taxon>asterids</taxon>
        <taxon>lamiids</taxon>
        <taxon>Lamiales</taxon>
        <taxon>Lamiaceae</taxon>
        <taxon>Nepetoideae</taxon>
        <taxon>Mentheae</taxon>
        <taxon>Salviinae</taxon>
        <taxon>Salvia</taxon>
        <taxon>Salvia subgen. Calosphace</taxon>
        <taxon>core Calosphace</taxon>
    </lineage>
</organism>
<gene>
    <name evidence="2" type="ORF">SASPL_100156</name>
</gene>
<dbReference type="InterPro" id="IPR000182">
    <property type="entry name" value="GNAT_dom"/>
</dbReference>
<name>A0A8X8YS73_SALSN</name>
<evidence type="ECO:0000313" key="2">
    <source>
        <dbReference type="EMBL" id="KAG6435286.1"/>
    </source>
</evidence>
<dbReference type="Gene3D" id="3.40.630.30">
    <property type="match status" value="1"/>
</dbReference>
<dbReference type="PROSITE" id="PS51186">
    <property type="entry name" value="GNAT"/>
    <property type="match status" value="1"/>
</dbReference>
<dbReference type="GO" id="GO:0031415">
    <property type="term" value="C:NatA complex"/>
    <property type="evidence" value="ECO:0007669"/>
    <property type="project" value="TreeGrafter"/>
</dbReference>
<dbReference type="CDD" id="cd04301">
    <property type="entry name" value="NAT_SF"/>
    <property type="match status" value="1"/>
</dbReference>
<dbReference type="PANTHER" id="PTHR42919">
    <property type="entry name" value="N-ALPHA-ACETYLTRANSFERASE"/>
    <property type="match status" value="1"/>
</dbReference>
<reference evidence="2" key="2">
    <citation type="submission" date="2020-08" db="EMBL/GenBank/DDBJ databases">
        <title>Plant Genome Project.</title>
        <authorList>
            <person name="Zhang R.-G."/>
        </authorList>
    </citation>
    <scope>NUCLEOTIDE SEQUENCE</scope>
    <source>
        <strain evidence="2">Huo1</strain>
        <tissue evidence="2">Leaf</tissue>
    </source>
</reference>
<dbReference type="InterPro" id="IPR051556">
    <property type="entry name" value="N-term/lysine_N-AcTrnsfr"/>
</dbReference>
<dbReference type="Proteomes" id="UP000298416">
    <property type="component" value="Unassembled WGS sequence"/>
</dbReference>
<reference evidence="2" key="1">
    <citation type="submission" date="2018-01" db="EMBL/GenBank/DDBJ databases">
        <authorList>
            <person name="Mao J.F."/>
        </authorList>
    </citation>
    <scope>NUCLEOTIDE SEQUENCE</scope>
    <source>
        <strain evidence="2">Huo1</strain>
        <tissue evidence="2">Leaf</tissue>
    </source>
</reference>
<dbReference type="InterPro" id="IPR016181">
    <property type="entry name" value="Acyl_CoA_acyltransferase"/>
</dbReference>